<dbReference type="KEGG" id="sdr:SCD_n00864"/>
<sequence>MRLWTLHPQYLDAQGLVAVWREALLAQKVLLGQTRGYRNHPQLARFRVLDCPVAGIASYLAGVHAEALRRSYHFDASKIVAPRWLGKIEATTGQLAYEWTHLCRKLALRDPARLAEFSNVEIPEAHPLFCVVEGGIVSWEKI</sequence>
<dbReference type="AlphaFoldDB" id="S6A9U2"/>
<dbReference type="EMBL" id="AP013066">
    <property type="protein sequence ID" value="BAN34705.1"/>
    <property type="molecule type" value="Genomic_DNA"/>
</dbReference>
<name>S6A9U2_SULDS</name>
<reference evidence="1 2" key="1">
    <citation type="journal article" date="2012" name="Appl. Environ. Microbiol.">
        <title>Draft genome sequence of a psychrotolerant sulfur-oxidizing bacterium, Sulfuricella denitrificans skB26, and proteomic insights into cold adaptation.</title>
        <authorList>
            <person name="Watanabe T."/>
            <person name="Kojima H."/>
            <person name="Fukui M."/>
        </authorList>
    </citation>
    <scope>NUCLEOTIDE SEQUENCE [LARGE SCALE GENOMIC DNA]</scope>
    <source>
        <strain evidence="2">skB26</strain>
    </source>
</reference>
<dbReference type="Pfam" id="PF03013">
    <property type="entry name" value="Pyr_excise"/>
    <property type="match status" value="1"/>
</dbReference>
<keyword evidence="2" id="KW-1185">Reference proteome</keyword>
<evidence type="ECO:0000313" key="1">
    <source>
        <dbReference type="EMBL" id="BAN34705.1"/>
    </source>
</evidence>
<dbReference type="RefSeq" id="WP_009206347.1">
    <property type="nucleotide sequence ID" value="NC_022357.1"/>
</dbReference>
<dbReference type="HOGENOM" id="CLU_120482_0_0_4"/>
<dbReference type="STRING" id="1163617.SCD_n00864"/>
<gene>
    <name evidence="1" type="ORF">SCD_n00864</name>
</gene>
<dbReference type="GO" id="GO:0016829">
    <property type="term" value="F:lyase activity"/>
    <property type="evidence" value="ECO:0007669"/>
    <property type="project" value="UniProtKB-KW"/>
</dbReference>
<protein>
    <submittedName>
        <fullName evidence="1">DNA-(Apurinic or apyrimidinic site) lyase / pyrimidine dimer DNA glycosylase</fullName>
    </submittedName>
</protein>
<evidence type="ECO:0000313" key="2">
    <source>
        <dbReference type="Proteomes" id="UP000015559"/>
    </source>
</evidence>
<accession>S6A9U2</accession>
<organism evidence="1 2">
    <name type="scientific">Sulfuricella denitrificans (strain DSM 22764 / NBRC 105220 / skB26)</name>
    <dbReference type="NCBI Taxonomy" id="1163617"/>
    <lineage>
        <taxon>Bacteria</taxon>
        <taxon>Pseudomonadati</taxon>
        <taxon>Pseudomonadota</taxon>
        <taxon>Betaproteobacteria</taxon>
        <taxon>Nitrosomonadales</taxon>
        <taxon>Sulfuricellaceae</taxon>
        <taxon>Sulfuricella</taxon>
    </lineage>
</organism>
<keyword evidence="1" id="KW-0456">Lyase</keyword>
<dbReference type="eggNOG" id="ENOG503195F">
    <property type="taxonomic scope" value="Bacteria"/>
</dbReference>
<dbReference type="InterPro" id="IPR004260">
    <property type="entry name" value="Pyr-dimer_DNA_glycosylase"/>
</dbReference>
<proteinExistence type="predicted"/>
<dbReference type="OrthoDB" id="3253436at2"/>
<dbReference type="Proteomes" id="UP000015559">
    <property type="component" value="Chromosome"/>
</dbReference>